<dbReference type="OrthoDB" id="9778595at2"/>
<dbReference type="Gene3D" id="3.10.520.10">
    <property type="entry name" value="ApbE-like domains"/>
    <property type="match status" value="1"/>
</dbReference>
<dbReference type="EMBL" id="FQVD01000047">
    <property type="protein sequence ID" value="SHF92984.1"/>
    <property type="molecule type" value="Genomic_DNA"/>
</dbReference>
<keyword evidence="11" id="KW-0449">Lipoprotein</keyword>
<dbReference type="GO" id="GO:0016740">
    <property type="term" value="F:transferase activity"/>
    <property type="evidence" value="ECO:0007669"/>
    <property type="project" value="UniProtKB-KW"/>
</dbReference>
<evidence type="ECO:0000256" key="4">
    <source>
        <dbReference type="ARBA" id="ARBA00022630"/>
    </source>
</evidence>
<evidence type="ECO:0000256" key="5">
    <source>
        <dbReference type="ARBA" id="ARBA00022679"/>
    </source>
</evidence>
<accession>A0A1M5FNH8</accession>
<keyword evidence="7" id="KW-0274">FAD</keyword>
<dbReference type="RefSeq" id="WP_025076261.1">
    <property type="nucleotide sequence ID" value="NZ_FQVD01000047.1"/>
</dbReference>
<dbReference type="PANTHER" id="PTHR30040:SF2">
    <property type="entry name" value="FAD:PROTEIN FMN TRANSFERASE"/>
    <property type="match status" value="1"/>
</dbReference>
<dbReference type="PANTHER" id="PTHR30040">
    <property type="entry name" value="THIAMINE BIOSYNTHESIS LIPOPROTEIN APBE"/>
    <property type="match status" value="1"/>
</dbReference>
<evidence type="ECO:0000256" key="1">
    <source>
        <dbReference type="ARBA" id="ARBA00001946"/>
    </source>
</evidence>
<comment type="catalytic activity">
    <reaction evidence="10">
        <text>L-threonyl-[protein] + FAD = FMN-L-threonyl-[protein] + AMP + H(+)</text>
        <dbReference type="Rhea" id="RHEA:36847"/>
        <dbReference type="Rhea" id="RHEA-COMP:11060"/>
        <dbReference type="Rhea" id="RHEA-COMP:11061"/>
        <dbReference type="ChEBI" id="CHEBI:15378"/>
        <dbReference type="ChEBI" id="CHEBI:30013"/>
        <dbReference type="ChEBI" id="CHEBI:57692"/>
        <dbReference type="ChEBI" id="CHEBI:74257"/>
        <dbReference type="ChEBI" id="CHEBI:456215"/>
        <dbReference type="EC" id="2.7.1.180"/>
    </reaction>
</comment>
<evidence type="ECO:0000256" key="10">
    <source>
        <dbReference type="ARBA" id="ARBA00048540"/>
    </source>
</evidence>
<dbReference type="InterPro" id="IPR024932">
    <property type="entry name" value="ApbE"/>
</dbReference>
<protein>
    <recommendedName>
        <fullName evidence="3">FAD:protein FMN transferase</fullName>
        <ecNumber evidence="2">2.7.1.180</ecNumber>
    </recommendedName>
    <alternativeName>
        <fullName evidence="9">Flavin transferase</fullName>
    </alternativeName>
</protein>
<dbReference type="InterPro" id="IPR003374">
    <property type="entry name" value="ApbE-like_sf"/>
</dbReference>
<keyword evidence="6" id="KW-0479">Metal-binding</keyword>
<dbReference type="SUPFAM" id="SSF143631">
    <property type="entry name" value="ApbE-like"/>
    <property type="match status" value="1"/>
</dbReference>
<evidence type="ECO:0000313" key="11">
    <source>
        <dbReference type="EMBL" id="SHF92984.1"/>
    </source>
</evidence>
<dbReference type="Proteomes" id="UP000184436">
    <property type="component" value="Unassembled WGS sequence"/>
</dbReference>
<keyword evidence="12" id="KW-1185">Reference proteome</keyword>
<dbReference type="Pfam" id="PF02424">
    <property type="entry name" value="ApbE"/>
    <property type="match status" value="1"/>
</dbReference>
<evidence type="ECO:0000256" key="2">
    <source>
        <dbReference type="ARBA" id="ARBA00011955"/>
    </source>
</evidence>
<organism evidence="11 12">
    <name type="scientific">Bacteroides faecichinchillae</name>
    <dbReference type="NCBI Taxonomy" id="871325"/>
    <lineage>
        <taxon>Bacteria</taxon>
        <taxon>Pseudomonadati</taxon>
        <taxon>Bacteroidota</taxon>
        <taxon>Bacteroidia</taxon>
        <taxon>Bacteroidales</taxon>
        <taxon>Bacteroidaceae</taxon>
        <taxon>Bacteroides</taxon>
    </lineage>
</organism>
<comment type="cofactor">
    <cofactor evidence="1">
        <name>Mg(2+)</name>
        <dbReference type="ChEBI" id="CHEBI:18420"/>
    </cofactor>
</comment>
<evidence type="ECO:0000256" key="7">
    <source>
        <dbReference type="ARBA" id="ARBA00022827"/>
    </source>
</evidence>
<evidence type="ECO:0000256" key="6">
    <source>
        <dbReference type="ARBA" id="ARBA00022723"/>
    </source>
</evidence>
<reference evidence="11 12" key="1">
    <citation type="submission" date="2016-11" db="EMBL/GenBank/DDBJ databases">
        <authorList>
            <person name="Jaros S."/>
            <person name="Januszkiewicz K."/>
            <person name="Wedrychowicz H."/>
        </authorList>
    </citation>
    <scope>NUCLEOTIDE SEQUENCE [LARGE SCALE GENOMIC DNA]</scope>
    <source>
        <strain evidence="11 12">DSM 26883</strain>
    </source>
</reference>
<evidence type="ECO:0000256" key="8">
    <source>
        <dbReference type="ARBA" id="ARBA00022842"/>
    </source>
</evidence>
<evidence type="ECO:0000256" key="9">
    <source>
        <dbReference type="ARBA" id="ARBA00031306"/>
    </source>
</evidence>
<sequence length="282" mass="31819">MCRSFQHLYRQSSDGDGLLYAWFPSMHTRVDIILSSQYSEDKLLLVIATIQDILRQLEKTANYYDADSELAQINQTASLHPVKLSSSLYEMIYLCLEYHRKTLGCFDVTVHSEHYTRNTIQSVQLSAEDQTVFFQKKGTTINLSGFLKGYALERIREILESYAIRNALINIGNSSILAIGNHPNGKGWKVDFDKRLHIGKDSENNALILFDECLTTSGNDSAERKHLISPHSGKLVEGCKQLAVVTTNGAIGEIFSTSLFVADEELRALLIDRFHLKTVIEL</sequence>
<evidence type="ECO:0000256" key="3">
    <source>
        <dbReference type="ARBA" id="ARBA00016337"/>
    </source>
</evidence>
<gene>
    <name evidence="11" type="ORF">SAMN05444349_1477</name>
</gene>
<evidence type="ECO:0000313" key="12">
    <source>
        <dbReference type="Proteomes" id="UP000184436"/>
    </source>
</evidence>
<dbReference type="EC" id="2.7.1.180" evidence="2"/>
<dbReference type="GO" id="GO:0046872">
    <property type="term" value="F:metal ion binding"/>
    <property type="evidence" value="ECO:0007669"/>
    <property type="project" value="UniProtKB-KW"/>
</dbReference>
<dbReference type="AlphaFoldDB" id="A0A1M5FNH8"/>
<keyword evidence="8" id="KW-0460">Magnesium</keyword>
<dbReference type="STRING" id="871325.SAMN05444349_1477"/>
<name>A0A1M5FNH8_9BACE</name>
<keyword evidence="4" id="KW-0285">Flavoprotein</keyword>
<proteinExistence type="predicted"/>
<keyword evidence="5" id="KW-0808">Transferase</keyword>